<feature type="compositionally biased region" description="Polar residues" evidence="1">
    <location>
        <begin position="1"/>
        <end position="15"/>
    </location>
</feature>
<gene>
    <name evidence="2" type="ORF">ACH5RR_009457</name>
</gene>
<feature type="region of interest" description="Disordered" evidence="1">
    <location>
        <begin position="1"/>
        <end position="27"/>
    </location>
</feature>
<protein>
    <submittedName>
        <fullName evidence="2">Uncharacterized protein</fullName>
    </submittedName>
</protein>
<reference evidence="2 3" key="1">
    <citation type="submission" date="2024-11" db="EMBL/GenBank/DDBJ databases">
        <title>A near-complete genome assembly of Cinchona calisaya.</title>
        <authorList>
            <person name="Lian D.C."/>
            <person name="Zhao X.W."/>
            <person name="Wei L."/>
        </authorList>
    </citation>
    <scope>NUCLEOTIDE SEQUENCE [LARGE SCALE GENOMIC DNA]</scope>
    <source>
        <tissue evidence="2">Nenye</tissue>
    </source>
</reference>
<evidence type="ECO:0000313" key="3">
    <source>
        <dbReference type="Proteomes" id="UP001630127"/>
    </source>
</evidence>
<evidence type="ECO:0000313" key="2">
    <source>
        <dbReference type="EMBL" id="KAL3530135.1"/>
    </source>
</evidence>
<sequence length="183" mass="20008">MLHPNQVGSDGSKQSNKAEESGIKAGEISSSNVEIQLMVGAQEVNSNNSEMIEMDMVSEVDRAGEIIVQSGGTQSEEQLTDVRVLSYKKTKLGNLGSKGRKTWKGIVQEVGKRKPLASLDANANLMIEETLNQNKSRITEGIEVDETSCDSIRKKSRQDEGFKEIFSVSKVVESNLNGASRFK</sequence>
<comment type="caution">
    <text evidence="2">The sequence shown here is derived from an EMBL/GenBank/DDBJ whole genome shotgun (WGS) entry which is preliminary data.</text>
</comment>
<evidence type="ECO:0000256" key="1">
    <source>
        <dbReference type="SAM" id="MobiDB-lite"/>
    </source>
</evidence>
<dbReference type="Proteomes" id="UP001630127">
    <property type="component" value="Unassembled WGS sequence"/>
</dbReference>
<proteinExistence type="predicted"/>
<dbReference type="EMBL" id="JBJUIK010000004">
    <property type="protein sequence ID" value="KAL3530135.1"/>
    <property type="molecule type" value="Genomic_DNA"/>
</dbReference>
<accession>A0ABD3AE74</accession>
<keyword evidence="3" id="KW-1185">Reference proteome</keyword>
<name>A0ABD3AE74_9GENT</name>
<organism evidence="2 3">
    <name type="scientific">Cinchona calisaya</name>
    <dbReference type="NCBI Taxonomy" id="153742"/>
    <lineage>
        <taxon>Eukaryota</taxon>
        <taxon>Viridiplantae</taxon>
        <taxon>Streptophyta</taxon>
        <taxon>Embryophyta</taxon>
        <taxon>Tracheophyta</taxon>
        <taxon>Spermatophyta</taxon>
        <taxon>Magnoliopsida</taxon>
        <taxon>eudicotyledons</taxon>
        <taxon>Gunneridae</taxon>
        <taxon>Pentapetalae</taxon>
        <taxon>asterids</taxon>
        <taxon>lamiids</taxon>
        <taxon>Gentianales</taxon>
        <taxon>Rubiaceae</taxon>
        <taxon>Cinchonoideae</taxon>
        <taxon>Cinchoneae</taxon>
        <taxon>Cinchona</taxon>
    </lineage>
</organism>
<dbReference type="AlphaFoldDB" id="A0ABD3AE74"/>